<dbReference type="Proteomes" id="UP001209486">
    <property type="component" value="Unassembled WGS sequence"/>
</dbReference>
<reference evidence="2 3" key="1">
    <citation type="submission" date="2019-08" db="EMBL/GenBank/DDBJ databases">
        <title>Comparison of rpoB and gyrB Sequences from Mobiluncus Species and Development of a Multiplex PCR Method for Clinical Detection of Mobiluncus curtisii and Mobiluncus mulieris.</title>
        <authorList>
            <person name="Yang L."/>
            <person name="Shen Y."/>
            <person name="Xu G."/>
            <person name="Shu L.-B."/>
            <person name="Hu J."/>
            <person name="Zhang R."/>
            <person name="Wang Y."/>
            <person name="Zhou H.-W."/>
            <person name="Zhang X."/>
        </authorList>
    </citation>
    <scope>NUCLEOTIDE SEQUENCE [LARGE SCALE GENOMIC DNA]</scope>
    <source>
        <strain evidence="2 3">M26</strain>
    </source>
</reference>
<evidence type="ECO:0000256" key="1">
    <source>
        <dbReference type="SAM" id="MobiDB-lite"/>
    </source>
</evidence>
<protein>
    <submittedName>
        <fullName evidence="2">Uncharacterized protein</fullName>
    </submittedName>
</protein>
<feature type="compositionally biased region" description="Basic and acidic residues" evidence="1">
    <location>
        <begin position="45"/>
        <end position="63"/>
    </location>
</feature>
<accession>A0ABD4TYX4</accession>
<organism evidence="2 3">
    <name type="scientific">Mobiluncus mulieris</name>
    <dbReference type="NCBI Taxonomy" id="2052"/>
    <lineage>
        <taxon>Bacteria</taxon>
        <taxon>Bacillati</taxon>
        <taxon>Actinomycetota</taxon>
        <taxon>Actinomycetes</taxon>
        <taxon>Actinomycetales</taxon>
        <taxon>Actinomycetaceae</taxon>
        <taxon>Mobiluncus</taxon>
    </lineage>
</organism>
<name>A0ABD4TYX4_9ACTO</name>
<comment type="caution">
    <text evidence="2">The sequence shown here is derived from an EMBL/GenBank/DDBJ whole genome shotgun (WGS) entry which is preliminary data.</text>
</comment>
<gene>
    <name evidence="2" type="ORF">FYZ43_08170</name>
</gene>
<dbReference type="AlphaFoldDB" id="A0ABD4TYX4"/>
<feature type="region of interest" description="Disordered" evidence="1">
    <location>
        <begin position="41"/>
        <end position="63"/>
    </location>
</feature>
<evidence type="ECO:0000313" key="2">
    <source>
        <dbReference type="EMBL" id="MCU9969361.1"/>
    </source>
</evidence>
<dbReference type="EMBL" id="VSZY01000014">
    <property type="protein sequence ID" value="MCU9969361.1"/>
    <property type="molecule type" value="Genomic_DNA"/>
</dbReference>
<sequence>MIREQFQVYPKYSLKPEIFRVYLDYSRGDMCHRSEVGKRLMNPKNRGEVGDAARPRVDERRIG</sequence>
<proteinExistence type="predicted"/>
<evidence type="ECO:0000313" key="3">
    <source>
        <dbReference type="Proteomes" id="UP001209486"/>
    </source>
</evidence>